<name>A4C2R7_9FLAO</name>
<gene>
    <name evidence="1" type="ORF">PI23P_00255</name>
</gene>
<dbReference type="HOGENOM" id="CLU_3064636_0_0_10"/>
<proteinExistence type="predicted"/>
<dbReference type="Proteomes" id="UP000003053">
    <property type="component" value="Unassembled WGS sequence"/>
</dbReference>
<sequence>MAIENEEIEVLEISFTGAFKMIETEEIADVRTIVRLEYAQIKGVYSKYYYSSC</sequence>
<dbReference type="EMBL" id="AAOG01000005">
    <property type="protein sequence ID" value="EAR11591.1"/>
    <property type="molecule type" value="Genomic_DNA"/>
</dbReference>
<comment type="caution">
    <text evidence="1">The sequence shown here is derived from an EMBL/GenBank/DDBJ whole genome shotgun (WGS) entry which is preliminary data.</text>
</comment>
<protein>
    <submittedName>
        <fullName evidence="1">Uncharacterized protein</fullName>
    </submittedName>
</protein>
<accession>A4C2R7</accession>
<keyword evidence="2" id="KW-1185">Reference proteome</keyword>
<evidence type="ECO:0000313" key="1">
    <source>
        <dbReference type="EMBL" id="EAR11591.1"/>
    </source>
</evidence>
<dbReference type="STRING" id="313594.PI23P_00255"/>
<reference evidence="1 2" key="1">
    <citation type="submission" date="2006-02" db="EMBL/GenBank/DDBJ databases">
        <authorList>
            <person name="Murray A."/>
            <person name="Staley J."/>
            <person name="Ferriera S."/>
            <person name="Johnson J."/>
            <person name="Kravitz S."/>
            <person name="Halpern A."/>
            <person name="Remington K."/>
            <person name="Beeson K."/>
            <person name="Tran B."/>
            <person name="Rogers Y.-H."/>
            <person name="Friedman R."/>
            <person name="Venter J.C."/>
        </authorList>
    </citation>
    <scope>NUCLEOTIDE SEQUENCE [LARGE SCALE GENOMIC DNA]</scope>
    <source>
        <strain evidence="1 2">23-P</strain>
    </source>
</reference>
<organism evidence="1 2">
    <name type="scientific">Polaribacter irgensii 23-P</name>
    <dbReference type="NCBI Taxonomy" id="313594"/>
    <lineage>
        <taxon>Bacteria</taxon>
        <taxon>Pseudomonadati</taxon>
        <taxon>Bacteroidota</taxon>
        <taxon>Flavobacteriia</taxon>
        <taxon>Flavobacteriales</taxon>
        <taxon>Flavobacteriaceae</taxon>
    </lineage>
</organism>
<dbReference type="AlphaFoldDB" id="A4C2R7"/>
<dbReference type="RefSeq" id="WP_004568669.1">
    <property type="nucleotide sequence ID" value="NZ_CH724148.1"/>
</dbReference>
<evidence type="ECO:0000313" key="2">
    <source>
        <dbReference type="Proteomes" id="UP000003053"/>
    </source>
</evidence>